<gene>
    <name evidence="1" type="ORF">QC762_0096410</name>
</gene>
<sequence>MKNTPHRVYLGLPLDFDDSIRLLTLLPGHPVEPVRTRLLNSRIGLLLPTKRSPTPGGIKH</sequence>
<name>A0ABR0G7W7_9PEZI</name>
<dbReference type="GeneID" id="87903903"/>
<organism evidence="1 2">
    <name type="scientific">Podospora pseudocomata</name>
    <dbReference type="NCBI Taxonomy" id="2093779"/>
    <lineage>
        <taxon>Eukaryota</taxon>
        <taxon>Fungi</taxon>
        <taxon>Dikarya</taxon>
        <taxon>Ascomycota</taxon>
        <taxon>Pezizomycotina</taxon>
        <taxon>Sordariomycetes</taxon>
        <taxon>Sordariomycetidae</taxon>
        <taxon>Sordariales</taxon>
        <taxon>Podosporaceae</taxon>
        <taxon>Podospora</taxon>
    </lineage>
</organism>
<protein>
    <submittedName>
        <fullName evidence="1">Uncharacterized protein</fullName>
    </submittedName>
</protein>
<evidence type="ECO:0000313" key="1">
    <source>
        <dbReference type="EMBL" id="KAK4651798.1"/>
    </source>
</evidence>
<accession>A0ABR0G7W7</accession>
<evidence type="ECO:0000313" key="2">
    <source>
        <dbReference type="Proteomes" id="UP001323405"/>
    </source>
</evidence>
<keyword evidence="2" id="KW-1185">Reference proteome</keyword>
<dbReference type="Proteomes" id="UP001323405">
    <property type="component" value="Unassembled WGS sequence"/>
</dbReference>
<dbReference type="RefSeq" id="XP_062740773.1">
    <property type="nucleotide sequence ID" value="XM_062884122.1"/>
</dbReference>
<dbReference type="EMBL" id="JAFFHA010000008">
    <property type="protein sequence ID" value="KAK4651798.1"/>
    <property type="molecule type" value="Genomic_DNA"/>
</dbReference>
<reference evidence="1 2" key="1">
    <citation type="journal article" date="2023" name="bioRxiv">
        <title>High-quality genome assemblies of four members of thePodospora anserinaspecies complex.</title>
        <authorList>
            <person name="Ament-Velasquez S.L."/>
            <person name="Vogan A.A."/>
            <person name="Wallerman O."/>
            <person name="Hartmann F."/>
            <person name="Gautier V."/>
            <person name="Silar P."/>
            <person name="Giraud T."/>
            <person name="Johannesson H."/>
        </authorList>
    </citation>
    <scope>NUCLEOTIDE SEQUENCE [LARGE SCALE GENOMIC DNA]</scope>
    <source>
        <strain evidence="1 2">CBS 415.72m</strain>
    </source>
</reference>
<proteinExistence type="predicted"/>
<comment type="caution">
    <text evidence="1">The sequence shown here is derived from an EMBL/GenBank/DDBJ whole genome shotgun (WGS) entry which is preliminary data.</text>
</comment>